<evidence type="ECO:0000313" key="2">
    <source>
        <dbReference type="Proteomes" id="UP000275846"/>
    </source>
</evidence>
<accession>A0A183TCE7</accession>
<dbReference type="WBParaSite" id="SSLN_0001468301-mRNA-1">
    <property type="protein sequence ID" value="SSLN_0001468301-mRNA-1"/>
    <property type="gene ID" value="SSLN_0001468301"/>
</dbReference>
<dbReference type="EMBL" id="UYSU01038690">
    <property type="protein sequence ID" value="VDM00531.1"/>
    <property type="molecule type" value="Genomic_DNA"/>
</dbReference>
<name>A0A183TCE7_SCHSO</name>
<dbReference type="AlphaFoldDB" id="A0A183TCE7"/>
<keyword evidence="2" id="KW-1185">Reference proteome</keyword>
<sequence length="136" mass="14919">MHVRTSGCLALCNPGCPYWPIIFTPDSHLTTLDSLCVCTVSHRLGDVADAVTGRAIVWQPTSSNPYYDSSVQNKLSSQVTSDFLSPSTELGQNFVATRASHINLAFCDSPIDSIAATNFAFMDDMDCIQQRPHYLE</sequence>
<reference evidence="1 2" key="2">
    <citation type="submission" date="2018-11" db="EMBL/GenBank/DDBJ databases">
        <authorList>
            <consortium name="Pathogen Informatics"/>
        </authorList>
    </citation>
    <scope>NUCLEOTIDE SEQUENCE [LARGE SCALE GENOMIC DNA]</scope>
    <source>
        <strain evidence="1 2">NST_G2</strain>
    </source>
</reference>
<protein>
    <submittedName>
        <fullName evidence="1 3">Uncharacterized protein</fullName>
    </submittedName>
</protein>
<proteinExistence type="predicted"/>
<gene>
    <name evidence="1" type="ORF">SSLN_LOCUS14145</name>
</gene>
<organism evidence="3">
    <name type="scientific">Schistocephalus solidus</name>
    <name type="common">Tapeworm</name>
    <dbReference type="NCBI Taxonomy" id="70667"/>
    <lineage>
        <taxon>Eukaryota</taxon>
        <taxon>Metazoa</taxon>
        <taxon>Spiralia</taxon>
        <taxon>Lophotrochozoa</taxon>
        <taxon>Platyhelminthes</taxon>
        <taxon>Cestoda</taxon>
        <taxon>Eucestoda</taxon>
        <taxon>Diphyllobothriidea</taxon>
        <taxon>Diphyllobothriidae</taxon>
        <taxon>Schistocephalus</taxon>
    </lineage>
</organism>
<dbReference type="Proteomes" id="UP000275846">
    <property type="component" value="Unassembled WGS sequence"/>
</dbReference>
<evidence type="ECO:0000313" key="3">
    <source>
        <dbReference type="WBParaSite" id="SSLN_0001468301-mRNA-1"/>
    </source>
</evidence>
<reference evidence="3" key="1">
    <citation type="submission" date="2016-06" db="UniProtKB">
        <authorList>
            <consortium name="WormBaseParasite"/>
        </authorList>
    </citation>
    <scope>IDENTIFICATION</scope>
</reference>
<evidence type="ECO:0000313" key="1">
    <source>
        <dbReference type="EMBL" id="VDM00531.1"/>
    </source>
</evidence>